<feature type="binding site" evidence="9">
    <location>
        <position position="193"/>
    </location>
    <ligand>
        <name>NAD(+)</name>
        <dbReference type="ChEBI" id="CHEBI:57540"/>
    </ligand>
</feature>
<accession>A0A852TJE8</accession>
<dbReference type="Gene3D" id="2.60.200.30">
    <property type="entry name" value="Probable inorganic polyphosphate/atp-NAD kinase, domain 2"/>
    <property type="match status" value="1"/>
</dbReference>
<dbReference type="GO" id="GO:0051287">
    <property type="term" value="F:NAD binding"/>
    <property type="evidence" value="ECO:0007669"/>
    <property type="project" value="UniProtKB-ARBA"/>
</dbReference>
<evidence type="ECO:0000256" key="3">
    <source>
        <dbReference type="ARBA" id="ARBA00022741"/>
    </source>
</evidence>
<keyword evidence="3 9" id="KW-0547">Nucleotide-binding</keyword>
<reference evidence="11" key="1">
    <citation type="submission" date="2020-07" db="EMBL/GenBank/DDBJ databases">
        <authorList>
            <person name="Partida-Martinez L."/>
            <person name="Huntemann M."/>
            <person name="Clum A."/>
            <person name="Wang J."/>
            <person name="Palaniappan K."/>
            <person name="Ritter S."/>
            <person name="Chen I.-M."/>
            <person name="Stamatis D."/>
            <person name="Reddy T."/>
            <person name="O'Malley R."/>
            <person name="Daum C."/>
            <person name="Shapiro N."/>
            <person name="Ivanova N."/>
            <person name="Kyrpides N."/>
            <person name="Woyke T."/>
        </authorList>
    </citation>
    <scope>NUCLEOTIDE SEQUENCE [LARGE SCALE GENOMIC DNA]</scope>
    <source>
        <strain evidence="11">AT2.8</strain>
    </source>
</reference>
<feature type="binding site" evidence="9">
    <location>
        <position position="158"/>
    </location>
    <ligand>
        <name>NAD(+)</name>
        <dbReference type="ChEBI" id="CHEBI:57540"/>
    </ligand>
</feature>
<comment type="caution">
    <text evidence="10">The sequence shown here is derived from an EMBL/GenBank/DDBJ whole genome shotgun (WGS) entry which is preliminary data.</text>
</comment>
<dbReference type="GO" id="GO:0006741">
    <property type="term" value="P:NADP+ biosynthetic process"/>
    <property type="evidence" value="ECO:0007669"/>
    <property type="project" value="UniProtKB-UniRule"/>
</dbReference>
<dbReference type="GO" id="GO:0005737">
    <property type="term" value="C:cytoplasm"/>
    <property type="evidence" value="ECO:0007669"/>
    <property type="project" value="UniProtKB-SubCell"/>
</dbReference>
<evidence type="ECO:0000256" key="2">
    <source>
        <dbReference type="ARBA" id="ARBA00022679"/>
    </source>
</evidence>
<sequence>MGDRRNIYFYHHLEKDMLKRIGNLDDSAKQYGLTIVNDHRDANIIASIGDDGTFLQAVRKTGFRDDVLYCGITTKDSLSMYCDFKINDSSKMVEAVSKVEAVTNEDLKVRRYPIIEVMVDGQGIFPCLNEFSIRSSIIRTLELDVFIDELHFETFRGDGLIVATPTGSTAYNKSVNGAVVDPLIPCMQVSEVASINNNKYRTLGAPFVIGGKRSLTLKIISEGNEHPTMGLDNEALSIRHVDKIQIRLSDKKIKTLKLKDNSFWEKVKRTFL</sequence>
<keyword evidence="1 9" id="KW-0963">Cytoplasm</keyword>
<dbReference type="PANTHER" id="PTHR20275">
    <property type="entry name" value="NAD KINASE"/>
    <property type="match status" value="1"/>
</dbReference>
<dbReference type="GO" id="GO:0046872">
    <property type="term" value="F:metal ion binding"/>
    <property type="evidence" value="ECO:0007669"/>
    <property type="project" value="UniProtKB-UniRule"/>
</dbReference>
<keyword evidence="5 9" id="KW-0067">ATP-binding</keyword>
<evidence type="ECO:0000313" key="10">
    <source>
        <dbReference type="EMBL" id="NYE07687.1"/>
    </source>
</evidence>
<evidence type="ECO:0000313" key="11">
    <source>
        <dbReference type="Proteomes" id="UP000548423"/>
    </source>
</evidence>
<gene>
    <name evidence="9" type="primary">nadK</name>
    <name evidence="10" type="ORF">F4694_004504</name>
</gene>
<dbReference type="GO" id="GO:0019674">
    <property type="term" value="P:NAD+ metabolic process"/>
    <property type="evidence" value="ECO:0007669"/>
    <property type="project" value="InterPro"/>
</dbReference>
<dbReference type="SUPFAM" id="SSF111331">
    <property type="entry name" value="NAD kinase/diacylglycerol kinase-like"/>
    <property type="match status" value="1"/>
</dbReference>
<keyword evidence="4 9" id="KW-0418">Kinase</keyword>
<dbReference type="HAMAP" id="MF_00361">
    <property type="entry name" value="NAD_kinase"/>
    <property type="match status" value="1"/>
</dbReference>
<dbReference type="EMBL" id="JACCBX010000010">
    <property type="protein sequence ID" value="NYE07687.1"/>
    <property type="molecule type" value="Genomic_DNA"/>
</dbReference>
<dbReference type="InterPro" id="IPR002504">
    <property type="entry name" value="NADK"/>
</dbReference>
<dbReference type="AlphaFoldDB" id="A0A852TJE8"/>
<evidence type="ECO:0000256" key="6">
    <source>
        <dbReference type="ARBA" id="ARBA00022857"/>
    </source>
</evidence>
<comment type="subcellular location">
    <subcellularLocation>
        <location evidence="9">Cytoplasm</location>
    </subcellularLocation>
</comment>
<evidence type="ECO:0000256" key="7">
    <source>
        <dbReference type="ARBA" id="ARBA00023027"/>
    </source>
</evidence>
<keyword evidence="7 9" id="KW-0520">NAD</keyword>
<protein>
    <recommendedName>
        <fullName evidence="9">NAD kinase</fullName>
        <ecNumber evidence="9">2.7.1.23</ecNumber>
    </recommendedName>
    <alternativeName>
        <fullName evidence="9">ATP-dependent NAD kinase</fullName>
    </alternativeName>
</protein>
<dbReference type="Pfam" id="PF20143">
    <property type="entry name" value="NAD_kinase_C"/>
    <property type="match status" value="1"/>
</dbReference>
<evidence type="ECO:0000256" key="4">
    <source>
        <dbReference type="ARBA" id="ARBA00022777"/>
    </source>
</evidence>
<comment type="function">
    <text evidence="9">Involved in the regulation of the intracellular balance of NAD and NADP, and is a key enzyme in the biosynthesis of NADP. Catalyzes specifically the phosphorylation on 2'-hydroxyl of the adenosine moiety of NAD to yield NADP.</text>
</comment>
<dbReference type="Gene3D" id="3.40.50.10330">
    <property type="entry name" value="Probable inorganic polyphosphate/atp-NAD kinase, domain 1"/>
    <property type="match status" value="1"/>
</dbReference>
<keyword evidence="2 9" id="KW-0808">Transferase</keyword>
<comment type="caution">
    <text evidence="9">Lacks conserved residue(s) required for the propagation of feature annotation.</text>
</comment>
<dbReference type="NCBIfam" id="NF002902">
    <property type="entry name" value="PRK03501.1"/>
    <property type="match status" value="1"/>
</dbReference>
<dbReference type="Proteomes" id="UP000548423">
    <property type="component" value="Unassembled WGS sequence"/>
</dbReference>
<feature type="active site" description="Proton acceptor" evidence="9">
    <location>
        <position position="51"/>
    </location>
</feature>
<dbReference type="GO" id="GO:0003951">
    <property type="term" value="F:NAD+ kinase activity"/>
    <property type="evidence" value="ECO:0007669"/>
    <property type="project" value="UniProtKB-UniRule"/>
</dbReference>
<comment type="similarity">
    <text evidence="9">Belongs to the NAD kinase family.</text>
</comment>
<organism evidence="10 11">
    <name type="scientific">Neobacillus niacini</name>
    <dbReference type="NCBI Taxonomy" id="86668"/>
    <lineage>
        <taxon>Bacteria</taxon>
        <taxon>Bacillati</taxon>
        <taxon>Bacillota</taxon>
        <taxon>Bacilli</taxon>
        <taxon>Bacillales</taxon>
        <taxon>Bacillaceae</taxon>
        <taxon>Neobacillus</taxon>
    </lineage>
</organism>
<feature type="binding site" evidence="9">
    <location>
        <position position="156"/>
    </location>
    <ligand>
        <name>NAD(+)</name>
        <dbReference type="ChEBI" id="CHEBI:57540"/>
    </ligand>
</feature>
<evidence type="ECO:0000256" key="9">
    <source>
        <dbReference type="HAMAP-Rule" id="MF_00361"/>
    </source>
</evidence>
<comment type="cofactor">
    <cofactor evidence="9">
        <name>a divalent metal cation</name>
        <dbReference type="ChEBI" id="CHEBI:60240"/>
    </cofactor>
</comment>
<keyword evidence="6 9" id="KW-0521">NADP</keyword>
<dbReference type="InterPro" id="IPR017438">
    <property type="entry name" value="ATP-NAD_kinase_N"/>
</dbReference>
<dbReference type="EC" id="2.7.1.23" evidence="9"/>
<dbReference type="GO" id="GO:0005524">
    <property type="term" value="F:ATP binding"/>
    <property type="evidence" value="ECO:0007669"/>
    <property type="project" value="UniProtKB-KW"/>
</dbReference>
<evidence type="ECO:0000256" key="5">
    <source>
        <dbReference type="ARBA" id="ARBA00022840"/>
    </source>
</evidence>
<feature type="binding site" evidence="9">
    <location>
        <begin position="169"/>
        <end position="174"/>
    </location>
    <ligand>
        <name>NAD(+)</name>
        <dbReference type="ChEBI" id="CHEBI:57540"/>
    </ligand>
</feature>
<reference evidence="11" key="2">
    <citation type="submission" date="2020-08" db="EMBL/GenBank/DDBJ databases">
        <title>The Agave Microbiome: Exploring the role of microbial communities in plant adaptations to desert environments.</title>
        <authorList>
            <person name="Partida-Martinez L.P."/>
        </authorList>
    </citation>
    <scope>NUCLEOTIDE SEQUENCE [LARGE SCALE GENOMIC DNA]</scope>
    <source>
        <strain evidence="11">AT2.8</strain>
    </source>
</reference>
<evidence type="ECO:0000256" key="1">
    <source>
        <dbReference type="ARBA" id="ARBA00022490"/>
    </source>
</evidence>
<evidence type="ECO:0000256" key="8">
    <source>
        <dbReference type="ARBA" id="ARBA00047925"/>
    </source>
</evidence>
<dbReference type="PANTHER" id="PTHR20275:SF9">
    <property type="entry name" value="NAD KINASE 2"/>
    <property type="match status" value="1"/>
</dbReference>
<feature type="binding site" evidence="9">
    <location>
        <begin position="51"/>
        <end position="52"/>
    </location>
    <ligand>
        <name>NAD(+)</name>
        <dbReference type="ChEBI" id="CHEBI:57540"/>
    </ligand>
</feature>
<feature type="binding site" evidence="9">
    <location>
        <begin position="129"/>
        <end position="130"/>
    </location>
    <ligand>
        <name>NAD(+)</name>
        <dbReference type="ChEBI" id="CHEBI:57540"/>
    </ligand>
</feature>
<proteinExistence type="inferred from homology"/>
<dbReference type="InterPro" id="IPR017437">
    <property type="entry name" value="ATP-NAD_kinase_PpnK-typ_C"/>
</dbReference>
<comment type="catalytic activity">
    <reaction evidence="8 9">
        <text>NAD(+) + ATP = ADP + NADP(+) + H(+)</text>
        <dbReference type="Rhea" id="RHEA:18629"/>
        <dbReference type="ChEBI" id="CHEBI:15378"/>
        <dbReference type="ChEBI" id="CHEBI:30616"/>
        <dbReference type="ChEBI" id="CHEBI:57540"/>
        <dbReference type="ChEBI" id="CHEBI:58349"/>
        <dbReference type="ChEBI" id="CHEBI:456216"/>
        <dbReference type="EC" id="2.7.1.23"/>
    </reaction>
</comment>
<name>A0A852TJE8_9BACI</name>
<dbReference type="InterPro" id="IPR016064">
    <property type="entry name" value="NAD/diacylglycerol_kinase_sf"/>
</dbReference>